<gene>
    <name evidence="3" type="ORF">GCM10010422_05720</name>
</gene>
<sequence length="148" mass="14577">MFALRASGNAEFMTQMNSGTNQESVNKARRATAKVTAPAAKAAGKAAEKSDDVAAEAVGVAERTAGAGAAVVRGAAGGVQAGRRAVVAASGHAVGAARTAWTVVARRKAVAAGAGVGLSVLGAVSYLAGRRAGRRTHGPITRLTGGRI</sequence>
<evidence type="ECO:0000256" key="1">
    <source>
        <dbReference type="SAM" id="MobiDB-lite"/>
    </source>
</evidence>
<keyword evidence="2" id="KW-0812">Transmembrane</keyword>
<feature type="compositionally biased region" description="Polar residues" evidence="1">
    <location>
        <begin position="13"/>
        <end position="25"/>
    </location>
</feature>
<dbReference type="Proteomes" id="UP001501721">
    <property type="component" value="Unassembled WGS sequence"/>
</dbReference>
<reference evidence="3 4" key="1">
    <citation type="journal article" date="2019" name="Int. J. Syst. Evol. Microbiol.">
        <title>The Global Catalogue of Microorganisms (GCM) 10K type strain sequencing project: providing services to taxonomists for standard genome sequencing and annotation.</title>
        <authorList>
            <consortium name="The Broad Institute Genomics Platform"/>
            <consortium name="The Broad Institute Genome Sequencing Center for Infectious Disease"/>
            <person name="Wu L."/>
            <person name="Ma J."/>
        </authorList>
    </citation>
    <scope>NUCLEOTIDE SEQUENCE [LARGE SCALE GENOMIC DNA]</scope>
    <source>
        <strain evidence="3 4">JCM 6923</strain>
    </source>
</reference>
<evidence type="ECO:0000256" key="2">
    <source>
        <dbReference type="SAM" id="Phobius"/>
    </source>
</evidence>
<proteinExistence type="predicted"/>
<keyword evidence="4" id="KW-1185">Reference proteome</keyword>
<keyword evidence="2" id="KW-0472">Membrane</keyword>
<name>A0ABN3KMM3_9ACTN</name>
<feature type="transmembrane region" description="Helical" evidence="2">
    <location>
        <begin position="109"/>
        <end position="128"/>
    </location>
</feature>
<accession>A0ABN3KMM3</accession>
<dbReference type="EMBL" id="BAAATL010000002">
    <property type="protein sequence ID" value="GAA2467370.1"/>
    <property type="molecule type" value="Genomic_DNA"/>
</dbReference>
<evidence type="ECO:0000313" key="3">
    <source>
        <dbReference type="EMBL" id="GAA2467370.1"/>
    </source>
</evidence>
<keyword evidence="2" id="KW-1133">Transmembrane helix</keyword>
<feature type="region of interest" description="Disordered" evidence="1">
    <location>
        <begin position="13"/>
        <end position="32"/>
    </location>
</feature>
<comment type="caution">
    <text evidence="3">The sequence shown here is derived from an EMBL/GenBank/DDBJ whole genome shotgun (WGS) entry which is preliminary data.</text>
</comment>
<organism evidence="3 4">
    <name type="scientific">Streptomyces graminearus</name>
    <dbReference type="NCBI Taxonomy" id="284030"/>
    <lineage>
        <taxon>Bacteria</taxon>
        <taxon>Bacillati</taxon>
        <taxon>Actinomycetota</taxon>
        <taxon>Actinomycetes</taxon>
        <taxon>Kitasatosporales</taxon>
        <taxon>Streptomycetaceae</taxon>
        <taxon>Streptomyces</taxon>
    </lineage>
</organism>
<evidence type="ECO:0000313" key="4">
    <source>
        <dbReference type="Proteomes" id="UP001501721"/>
    </source>
</evidence>
<protein>
    <submittedName>
        <fullName evidence="3">Uncharacterized protein</fullName>
    </submittedName>
</protein>